<evidence type="ECO:0000256" key="4">
    <source>
        <dbReference type="ARBA" id="ARBA00022771"/>
    </source>
</evidence>
<dbReference type="InterPro" id="IPR015943">
    <property type="entry name" value="WD40/YVTN_repeat-like_dom_sf"/>
</dbReference>
<feature type="repeat" description="WD" evidence="7">
    <location>
        <begin position="305"/>
        <end position="337"/>
    </location>
</feature>
<feature type="domain" description="TRAF-type" evidence="9">
    <location>
        <begin position="115"/>
        <end position="175"/>
    </location>
</feature>
<dbReference type="PANTHER" id="PTHR19848">
    <property type="entry name" value="WD40 REPEAT PROTEIN"/>
    <property type="match status" value="1"/>
</dbReference>
<dbReference type="Pfam" id="PF13445">
    <property type="entry name" value="zf-RING_UBOX"/>
    <property type="match status" value="1"/>
</dbReference>
<dbReference type="PROSITE" id="PS50145">
    <property type="entry name" value="ZF_TRAF"/>
    <property type="match status" value="1"/>
</dbReference>
<evidence type="ECO:0000256" key="6">
    <source>
        <dbReference type="PROSITE-ProRule" id="PRU00207"/>
    </source>
</evidence>
<dbReference type="EMBL" id="JASAOG010000024">
    <property type="protein sequence ID" value="KAK0062622.1"/>
    <property type="molecule type" value="Genomic_DNA"/>
</dbReference>
<evidence type="ECO:0000259" key="8">
    <source>
        <dbReference type="PROSITE" id="PS50089"/>
    </source>
</evidence>
<dbReference type="InterPro" id="IPR019775">
    <property type="entry name" value="WD40_repeat_CS"/>
</dbReference>
<organism evidence="10 11">
    <name type="scientific">Biomphalaria pfeifferi</name>
    <name type="common">Bloodfluke planorb</name>
    <name type="synonym">Freshwater snail</name>
    <dbReference type="NCBI Taxonomy" id="112525"/>
    <lineage>
        <taxon>Eukaryota</taxon>
        <taxon>Metazoa</taxon>
        <taxon>Spiralia</taxon>
        <taxon>Lophotrochozoa</taxon>
        <taxon>Mollusca</taxon>
        <taxon>Gastropoda</taxon>
        <taxon>Heterobranchia</taxon>
        <taxon>Euthyneura</taxon>
        <taxon>Panpulmonata</taxon>
        <taxon>Hygrophila</taxon>
        <taxon>Lymnaeoidea</taxon>
        <taxon>Planorbidae</taxon>
        <taxon>Biomphalaria</taxon>
    </lineage>
</organism>
<dbReference type="GO" id="GO:0005730">
    <property type="term" value="C:nucleolus"/>
    <property type="evidence" value="ECO:0007669"/>
    <property type="project" value="TreeGrafter"/>
</dbReference>
<evidence type="ECO:0000313" key="11">
    <source>
        <dbReference type="Proteomes" id="UP001233172"/>
    </source>
</evidence>
<feature type="domain" description="RING-type" evidence="8">
    <location>
        <begin position="24"/>
        <end position="59"/>
    </location>
</feature>
<keyword evidence="3" id="KW-0677">Repeat</keyword>
<dbReference type="PROSITE" id="PS50089">
    <property type="entry name" value="ZF_RING_2"/>
    <property type="match status" value="1"/>
</dbReference>
<dbReference type="Pfam" id="PF00400">
    <property type="entry name" value="WD40"/>
    <property type="match status" value="4"/>
</dbReference>
<dbReference type="CDD" id="cd00200">
    <property type="entry name" value="WD40"/>
    <property type="match status" value="1"/>
</dbReference>
<dbReference type="InterPro" id="IPR001841">
    <property type="entry name" value="Znf_RING"/>
</dbReference>
<evidence type="ECO:0000313" key="10">
    <source>
        <dbReference type="EMBL" id="KAK0062622.1"/>
    </source>
</evidence>
<dbReference type="Gene3D" id="2.130.10.10">
    <property type="entry name" value="YVTN repeat-like/Quinoprotein amine dehydrogenase"/>
    <property type="match status" value="3"/>
</dbReference>
<dbReference type="PRINTS" id="PR00320">
    <property type="entry name" value="GPROTEINBRPT"/>
</dbReference>
<keyword evidence="1 7" id="KW-0853">WD repeat</keyword>
<proteinExistence type="predicted"/>
<comment type="caution">
    <text evidence="10">The sequence shown here is derived from an EMBL/GenBank/DDBJ whole genome shotgun (WGS) entry which is preliminary data.</text>
</comment>
<feature type="zinc finger region" description="TRAF-type" evidence="6">
    <location>
        <begin position="115"/>
        <end position="175"/>
    </location>
</feature>
<dbReference type="Gene3D" id="3.30.40.10">
    <property type="entry name" value="Zinc/RING finger domain, C3HC4 (zinc finger)"/>
    <property type="match status" value="2"/>
</dbReference>
<reference evidence="10" key="2">
    <citation type="submission" date="2023-04" db="EMBL/GenBank/DDBJ databases">
        <authorList>
            <person name="Bu L."/>
            <person name="Lu L."/>
            <person name="Laidemitt M.R."/>
            <person name="Zhang S.M."/>
            <person name="Mutuku M."/>
            <person name="Mkoji G."/>
            <person name="Steinauer M."/>
            <person name="Loker E.S."/>
        </authorList>
    </citation>
    <scope>NUCLEOTIDE SEQUENCE</scope>
    <source>
        <strain evidence="10">KasaAsao</strain>
        <tissue evidence="10">Whole Snail</tissue>
    </source>
</reference>
<dbReference type="SUPFAM" id="SSF50978">
    <property type="entry name" value="WD40 repeat-like"/>
    <property type="match status" value="1"/>
</dbReference>
<dbReference type="InterPro" id="IPR027370">
    <property type="entry name" value="Znf-RING_euk"/>
</dbReference>
<dbReference type="PROSITE" id="PS50082">
    <property type="entry name" value="WD_REPEATS_2"/>
    <property type="match status" value="3"/>
</dbReference>
<dbReference type="PROSITE" id="PS50294">
    <property type="entry name" value="WD_REPEATS_REGION"/>
    <property type="match status" value="1"/>
</dbReference>
<evidence type="ECO:0000259" key="9">
    <source>
        <dbReference type="PROSITE" id="PS50145"/>
    </source>
</evidence>
<evidence type="ECO:0000256" key="7">
    <source>
        <dbReference type="PROSITE-ProRule" id="PRU00221"/>
    </source>
</evidence>
<feature type="repeat" description="WD" evidence="7">
    <location>
        <begin position="512"/>
        <end position="553"/>
    </location>
</feature>
<dbReference type="InterPro" id="IPR036322">
    <property type="entry name" value="WD40_repeat_dom_sf"/>
</dbReference>
<evidence type="ECO:0000256" key="5">
    <source>
        <dbReference type="ARBA" id="ARBA00022833"/>
    </source>
</evidence>
<keyword evidence="4 6" id="KW-0863">Zinc-finger</keyword>
<dbReference type="InterPro" id="IPR013083">
    <property type="entry name" value="Znf_RING/FYVE/PHD"/>
</dbReference>
<dbReference type="GO" id="GO:0000027">
    <property type="term" value="P:ribosomal large subunit assembly"/>
    <property type="evidence" value="ECO:0007669"/>
    <property type="project" value="TreeGrafter"/>
</dbReference>
<sequence>MMSSDTKDILPTKFVIPPSSHLRCPICGGLYHDPVINIKCGHTFCKNCAFITTYCPLDTSHCDTSQLVVNRLVVGQIEDLQIYCCHGLRKKEGGDFELVPGSCAEVLNYGKRVEHESACPYALVPCPNSKLCSHVQRKDLESHLSNCVNLSCPYFKQGCTFQSNMINMVDHSKQCAFKESGKPNNHLAQKIQELELMVLNVQSENAMLASKVVALEEEKNHMASQLEKNWNFIQTLHKKLETLSLKIDQLKEPSTPKRPTSGVLDGVSSPLISSINPLTSTRASNSGKYLEKWEMPFQFKCIGTLRGHKDVVWALTTRKGKLYSGGADGIIKIWSLEQLAVGCITNINAHRGIICTLTSWANTVISAGADMSIKFWDVDTYELKSLIENAQDNTICFLLICEGFLFSSSFSDIKVWDLKTLAHKVTIEGTKHWVRALALSENKDKLYSGSHNAINVWETSENFQQLATIEREFGSVYSLVVSKDYIIAGTSGTYNQNIHIFNIDTHEFVLNLCGHLGTVTTLVISPSGRFLFSASHDSNIQMWGLEKLLPIQTLSRHQGSVNALTLHGDFLLSGSEDHEIKVFRYFPLQ</sequence>
<dbReference type="SUPFAM" id="SSF57850">
    <property type="entry name" value="RING/U-box"/>
    <property type="match status" value="1"/>
</dbReference>
<keyword evidence="11" id="KW-1185">Reference proteome</keyword>
<dbReference type="Proteomes" id="UP001233172">
    <property type="component" value="Unassembled WGS sequence"/>
</dbReference>
<dbReference type="GO" id="GO:0007219">
    <property type="term" value="P:Notch signaling pathway"/>
    <property type="evidence" value="ECO:0007669"/>
    <property type="project" value="TreeGrafter"/>
</dbReference>
<dbReference type="PANTHER" id="PTHR19848:SF6">
    <property type="entry name" value="E3 UBIQUITIN-PROTEIN LIGASE TRAF7"/>
    <property type="match status" value="1"/>
</dbReference>
<dbReference type="SMART" id="SM00184">
    <property type="entry name" value="RING"/>
    <property type="match status" value="1"/>
</dbReference>
<dbReference type="InterPro" id="IPR001293">
    <property type="entry name" value="Znf_TRAF"/>
</dbReference>
<dbReference type="GO" id="GO:0008270">
    <property type="term" value="F:zinc ion binding"/>
    <property type="evidence" value="ECO:0007669"/>
    <property type="project" value="UniProtKB-KW"/>
</dbReference>
<keyword evidence="2 6" id="KW-0479">Metal-binding</keyword>
<dbReference type="SMART" id="SM00320">
    <property type="entry name" value="WD40"/>
    <property type="match status" value="7"/>
</dbReference>
<dbReference type="PROSITE" id="PS00678">
    <property type="entry name" value="WD_REPEATS_1"/>
    <property type="match status" value="1"/>
</dbReference>
<reference evidence="10" key="1">
    <citation type="journal article" date="2023" name="PLoS Negl. Trop. Dis.">
        <title>A genome sequence for Biomphalaria pfeifferi, the major vector snail for the human-infecting parasite Schistosoma mansoni.</title>
        <authorList>
            <person name="Bu L."/>
            <person name="Lu L."/>
            <person name="Laidemitt M.R."/>
            <person name="Zhang S.M."/>
            <person name="Mutuku M."/>
            <person name="Mkoji G."/>
            <person name="Steinauer M."/>
            <person name="Loker E.S."/>
        </authorList>
    </citation>
    <scope>NUCLEOTIDE SEQUENCE</scope>
    <source>
        <strain evidence="10">KasaAsao</strain>
    </source>
</reference>
<evidence type="ECO:0000256" key="1">
    <source>
        <dbReference type="ARBA" id="ARBA00022574"/>
    </source>
</evidence>
<dbReference type="InterPro" id="IPR017907">
    <property type="entry name" value="Znf_RING_CS"/>
</dbReference>
<evidence type="ECO:0000256" key="3">
    <source>
        <dbReference type="ARBA" id="ARBA00022737"/>
    </source>
</evidence>
<dbReference type="InterPro" id="IPR001680">
    <property type="entry name" value="WD40_rpt"/>
</dbReference>
<dbReference type="PROSITE" id="PS00518">
    <property type="entry name" value="ZF_RING_1"/>
    <property type="match status" value="1"/>
</dbReference>
<dbReference type="SUPFAM" id="SSF49599">
    <property type="entry name" value="TRAF domain-like"/>
    <property type="match status" value="1"/>
</dbReference>
<feature type="repeat" description="WD" evidence="7">
    <location>
        <begin position="347"/>
        <end position="386"/>
    </location>
</feature>
<dbReference type="AlphaFoldDB" id="A0AAD8BXH2"/>
<dbReference type="InterPro" id="IPR020472">
    <property type="entry name" value="WD40_PAC1"/>
</dbReference>
<name>A0AAD8BXH2_BIOPF</name>
<protein>
    <submittedName>
        <fullName evidence="10">E3 ubiquitin-protein ligase TRAF7-like isoform X1</fullName>
    </submittedName>
</protein>
<evidence type="ECO:0000256" key="2">
    <source>
        <dbReference type="ARBA" id="ARBA00022723"/>
    </source>
</evidence>
<gene>
    <name evidence="10" type="ORF">Bpfe_007827</name>
</gene>
<keyword evidence="5 6" id="KW-0862">Zinc</keyword>
<dbReference type="Pfam" id="PF02176">
    <property type="entry name" value="zf-TRAF"/>
    <property type="match status" value="1"/>
</dbReference>
<accession>A0AAD8BXH2</accession>